<evidence type="ECO:0000313" key="3">
    <source>
        <dbReference type="Proteomes" id="UP000649829"/>
    </source>
</evidence>
<reference evidence="2" key="2">
    <citation type="submission" date="2020-09" db="EMBL/GenBank/DDBJ databases">
        <authorList>
            <person name="Sun Q."/>
            <person name="Zhou Y."/>
        </authorList>
    </citation>
    <scope>NUCLEOTIDE SEQUENCE</scope>
    <source>
        <strain evidence="2">CGMCC 1.6293</strain>
    </source>
</reference>
<evidence type="ECO:0000256" key="1">
    <source>
        <dbReference type="SAM" id="MobiDB-lite"/>
    </source>
</evidence>
<proteinExistence type="predicted"/>
<feature type="region of interest" description="Disordered" evidence="1">
    <location>
        <begin position="41"/>
        <end position="60"/>
    </location>
</feature>
<protein>
    <submittedName>
        <fullName evidence="2">Uncharacterized protein</fullName>
    </submittedName>
</protein>
<organism evidence="2 3">
    <name type="scientific">Pseudooceanicola nanhaiensis</name>
    <dbReference type="NCBI Taxonomy" id="375761"/>
    <lineage>
        <taxon>Bacteria</taxon>
        <taxon>Pseudomonadati</taxon>
        <taxon>Pseudomonadota</taxon>
        <taxon>Alphaproteobacteria</taxon>
        <taxon>Rhodobacterales</taxon>
        <taxon>Paracoccaceae</taxon>
        <taxon>Pseudooceanicola</taxon>
    </lineage>
</organism>
<dbReference type="AlphaFoldDB" id="A0A917SRW3"/>
<evidence type="ECO:0000313" key="2">
    <source>
        <dbReference type="EMBL" id="GGL91903.1"/>
    </source>
</evidence>
<accession>A0A917SRW3</accession>
<feature type="compositionally biased region" description="Basic and acidic residues" evidence="1">
    <location>
        <begin position="44"/>
        <end position="60"/>
    </location>
</feature>
<gene>
    <name evidence="2" type="ORF">GCM10011534_12540</name>
</gene>
<sequence>MGKARFTKAEITRAVEAAKACGLVVAGVRVGPDGSIEITCPVDSKSETQQRGEPKRYNAG</sequence>
<dbReference type="RefSeq" id="WP_156954644.1">
    <property type="nucleotide sequence ID" value="NZ_BMLF01000001.1"/>
</dbReference>
<reference evidence="2" key="1">
    <citation type="journal article" date="2014" name="Int. J. Syst. Evol. Microbiol.">
        <title>Complete genome sequence of Corynebacterium casei LMG S-19264T (=DSM 44701T), isolated from a smear-ripened cheese.</title>
        <authorList>
            <consortium name="US DOE Joint Genome Institute (JGI-PGF)"/>
            <person name="Walter F."/>
            <person name="Albersmeier A."/>
            <person name="Kalinowski J."/>
            <person name="Ruckert C."/>
        </authorList>
    </citation>
    <scope>NUCLEOTIDE SEQUENCE</scope>
    <source>
        <strain evidence="2">CGMCC 1.6293</strain>
    </source>
</reference>
<dbReference type="Proteomes" id="UP000649829">
    <property type="component" value="Unassembled WGS sequence"/>
</dbReference>
<comment type="caution">
    <text evidence="2">The sequence shown here is derived from an EMBL/GenBank/DDBJ whole genome shotgun (WGS) entry which is preliminary data.</text>
</comment>
<name>A0A917SRW3_9RHOB</name>
<dbReference type="EMBL" id="BMLF01000001">
    <property type="protein sequence ID" value="GGL91903.1"/>
    <property type="molecule type" value="Genomic_DNA"/>
</dbReference>
<keyword evidence="3" id="KW-1185">Reference proteome</keyword>